<organism evidence="1 2">
    <name type="scientific">Plicaturopsis crispa FD-325 SS-3</name>
    <dbReference type="NCBI Taxonomy" id="944288"/>
    <lineage>
        <taxon>Eukaryota</taxon>
        <taxon>Fungi</taxon>
        <taxon>Dikarya</taxon>
        <taxon>Basidiomycota</taxon>
        <taxon>Agaricomycotina</taxon>
        <taxon>Agaricomycetes</taxon>
        <taxon>Agaricomycetidae</taxon>
        <taxon>Amylocorticiales</taxon>
        <taxon>Amylocorticiaceae</taxon>
        <taxon>Plicatura</taxon>
        <taxon>Plicaturopsis crispa</taxon>
    </lineage>
</organism>
<sequence>MLADLEEQYHARVRARENNDLKKIAQSAFIGYAYGDITSFASITTPFRCRPLNAAYVNELFDTFKIDGVNDWHVDNALTIAVSIHDIAIDTLTQSEDPDQWQAMQILPRLHGGRIELVGGHHRVAAVHKCWILCVRRVLGKGAFTSFGSDFGHRTNSSQ</sequence>
<protein>
    <submittedName>
        <fullName evidence="1">Uncharacterized protein</fullName>
    </submittedName>
</protein>
<dbReference type="AlphaFoldDB" id="A0A0C9SQS5"/>
<name>A0A0C9SQS5_PLICR</name>
<reference evidence="1 2" key="1">
    <citation type="submission" date="2014-06" db="EMBL/GenBank/DDBJ databases">
        <title>Evolutionary Origins and Diversification of the Mycorrhizal Mutualists.</title>
        <authorList>
            <consortium name="DOE Joint Genome Institute"/>
            <consortium name="Mycorrhizal Genomics Consortium"/>
            <person name="Kohler A."/>
            <person name="Kuo A."/>
            <person name="Nagy L.G."/>
            <person name="Floudas D."/>
            <person name="Copeland A."/>
            <person name="Barry K.W."/>
            <person name="Cichocki N."/>
            <person name="Veneault-Fourrey C."/>
            <person name="LaButti K."/>
            <person name="Lindquist E.A."/>
            <person name="Lipzen A."/>
            <person name="Lundell T."/>
            <person name="Morin E."/>
            <person name="Murat C."/>
            <person name="Riley R."/>
            <person name="Ohm R."/>
            <person name="Sun H."/>
            <person name="Tunlid A."/>
            <person name="Henrissat B."/>
            <person name="Grigoriev I.V."/>
            <person name="Hibbett D.S."/>
            <person name="Martin F."/>
        </authorList>
    </citation>
    <scope>NUCLEOTIDE SEQUENCE [LARGE SCALE GENOMIC DNA]</scope>
    <source>
        <strain evidence="1 2">FD-325 SS-3</strain>
    </source>
</reference>
<evidence type="ECO:0000313" key="2">
    <source>
        <dbReference type="Proteomes" id="UP000053263"/>
    </source>
</evidence>
<gene>
    <name evidence="1" type="ORF">PLICRDRAFT_180043</name>
</gene>
<accession>A0A0C9SQS5</accession>
<dbReference type="EMBL" id="KN832573">
    <property type="protein sequence ID" value="KII84027.1"/>
    <property type="molecule type" value="Genomic_DNA"/>
</dbReference>
<dbReference type="HOGENOM" id="CLU_1661529_0_0_1"/>
<dbReference type="Proteomes" id="UP000053263">
    <property type="component" value="Unassembled WGS sequence"/>
</dbReference>
<evidence type="ECO:0000313" key="1">
    <source>
        <dbReference type="EMBL" id="KII84027.1"/>
    </source>
</evidence>
<proteinExistence type="predicted"/>
<keyword evidence="2" id="KW-1185">Reference proteome</keyword>